<comment type="caution">
    <text evidence="1">The sequence shown here is derived from an EMBL/GenBank/DDBJ whole genome shotgun (WGS) entry which is preliminary data.</text>
</comment>
<dbReference type="RefSeq" id="WP_168957815.1">
    <property type="nucleotide sequence ID" value="NZ_CP103838.1"/>
</dbReference>
<reference evidence="2" key="1">
    <citation type="journal article" date="2020" name="Syst. Appl. Microbiol.">
        <title>Clarifying the taxonomy of the causal agent of bacterial leaf spot of lettuce through a polyphasic approach reveals that Xanthomonas cynarae Trebaol et al. 2000 emend. Timilsina et al. 2019 is a later heterotypic synonym of Xanthomonas hortorum Vauterin et al. 1995.</title>
        <authorList>
            <person name="Moriniere L."/>
            <person name="Burlet A."/>
            <person name="Rosenthal E.R."/>
            <person name="Nesme X."/>
            <person name="Portier P."/>
            <person name="Bull C.T."/>
            <person name="Lavire C."/>
            <person name="Fischer-Le Saux M."/>
            <person name="Bertolla F."/>
        </authorList>
    </citation>
    <scope>NUCLEOTIDE SEQUENCE [LARGE SCALE GENOMIC DNA]</scope>
    <source>
        <strain evidence="2">CFBP2533</strain>
    </source>
</reference>
<sequence>MTEFNRSVKILVIPHGAKFSIKIFVFKRLSLRAILGSQIKTAECLKLRFSSINQEAKVQPGSLIFADVCQALTNSGKLVLLAVSNGSEMFRYFLISVLI</sequence>
<proteinExistence type="predicted"/>
<name>A0AAW9ZQW7_9XANT</name>
<dbReference type="Proteomes" id="UP000548771">
    <property type="component" value="Unassembled WGS sequence"/>
</dbReference>
<accession>A0AAW9ZQW7</accession>
<protein>
    <submittedName>
        <fullName evidence="1">Uncharacterized protein</fullName>
    </submittedName>
</protein>
<dbReference type="AlphaFoldDB" id="A0AAW9ZQW7"/>
<organism evidence="1 2">
    <name type="scientific">Xanthomonas hortorum pv. pelargonii</name>
    <dbReference type="NCBI Taxonomy" id="453602"/>
    <lineage>
        <taxon>Bacteria</taxon>
        <taxon>Pseudomonadati</taxon>
        <taxon>Pseudomonadota</taxon>
        <taxon>Gammaproteobacteria</taxon>
        <taxon>Lysobacterales</taxon>
        <taxon>Lysobacteraceae</taxon>
        <taxon>Xanthomonas</taxon>
    </lineage>
</organism>
<evidence type="ECO:0000313" key="2">
    <source>
        <dbReference type="Proteomes" id="UP000548771"/>
    </source>
</evidence>
<evidence type="ECO:0000313" key="1">
    <source>
        <dbReference type="EMBL" id="NMI21550.1"/>
    </source>
</evidence>
<gene>
    <name evidence="1" type="ORF">E1J24_06640</name>
</gene>
<dbReference type="EMBL" id="SMDX01000006">
    <property type="protein sequence ID" value="NMI21550.1"/>
    <property type="molecule type" value="Genomic_DNA"/>
</dbReference>